<dbReference type="InterPro" id="IPR037185">
    <property type="entry name" value="EmrE-like"/>
</dbReference>
<dbReference type="EMBL" id="JBDGHN010000002">
    <property type="protein sequence ID" value="MEN2750381.1"/>
    <property type="molecule type" value="Genomic_DNA"/>
</dbReference>
<dbReference type="InterPro" id="IPR000620">
    <property type="entry name" value="EamA_dom"/>
</dbReference>
<evidence type="ECO:0000256" key="5">
    <source>
        <dbReference type="SAM" id="Phobius"/>
    </source>
</evidence>
<dbReference type="RefSeq" id="WP_299217116.1">
    <property type="nucleotide sequence ID" value="NZ_JBDGHN010000002.1"/>
</dbReference>
<keyword evidence="3 5" id="KW-1133">Transmembrane helix</keyword>
<evidence type="ECO:0000313" key="8">
    <source>
        <dbReference type="Proteomes" id="UP001461960"/>
    </source>
</evidence>
<evidence type="ECO:0000256" key="3">
    <source>
        <dbReference type="ARBA" id="ARBA00022989"/>
    </source>
</evidence>
<feature type="transmembrane region" description="Helical" evidence="5">
    <location>
        <begin position="72"/>
        <end position="88"/>
    </location>
</feature>
<protein>
    <submittedName>
        <fullName evidence="7">DMT family transporter</fullName>
    </submittedName>
</protein>
<feature type="transmembrane region" description="Helical" evidence="5">
    <location>
        <begin position="231"/>
        <end position="251"/>
    </location>
</feature>
<feature type="transmembrane region" description="Helical" evidence="5">
    <location>
        <begin position="257"/>
        <end position="275"/>
    </location>
</feature>
<keyword evidence="2 5" id="KW-0812">Transmembrane</keyword>
<dbReference type="Pfam" id="PF00892">
    <property type="entry name" value="EamA"/>
    <property type="match status" value="2"/>
</dbReference>
<feature type="transmembrane region" description="Helical" evidence="5">
    <location>
        <begin position="121"/>
        <end position="139"/>
    </location>
</feature>
<feature type="transmembrane region" description="Helical" evidence="5">
    <location>
        <begin position="145"/>
        <end position="163"/>
    </location>
</feature>
<evidence type="ECO:0000259" key="6">
    <source>
        <dbReference type="Pfam" id="PF00892"/>
    </source>
</evidence>
<dbReference type="Gene3D" id="1.10.3730.20">
    <property type="match status" value="1"/>
</dbReference>
<evidence type="ECO:0000313" key="7">
    <source>
        <dbReference type="EMBL" id="MEN2750381.1"/>
    </source>
</evidence>
<feature type="transmembrane region" description="Helical" evidence="5">
    <location>
        <begin position="175"/>
        <end position="195"/>
    </location>
</feature>
<dbReference type="PANTHER" id="PTHR22911:SF6">
    <property type="entry name" value="SOLUTE CARRIER FAMILY 35 MEMBER G1"/>
    <property type="match status" value="1"/>
</dbReference>
<comment type="caution">
    <text evidence="7">The sequence shown here is derived from an EMBL/GenBank/DDBJ whole genome shotgun (WGS) entry which is preliminary data.</text>
</comment>
<feature type="transmembrane region" description="Helical" evidence="5">
    <location>
        <begin position="31"/>
        <end position="52"/>
    </location>
</feature>
<gene>
    <name evidence="7" type="ORF">AAIR29_01910</name>
</gene>
<organism evidence="7 8">
    <name type="scientific">Psychrobacter saeujeotis</name>
    <dbReference type="NCBI Taxonomy" id="3143436"/>
    <lineage>
        <taxon>Bacteria</taxon>
        <taxon>Pseudomonadati</taxon>
        <taxon>Pseudomonadota</taxon>
        <taxon>Gammaproteobacteria</taxon>
        <taxon>Moraxellales</taxon>
        <taxon>Moraxellaceae</taxon>
        <taxon>Psychrobacter</taxon>
    </lineage>
</organism>
<name>A0ABU9X4Q1_9GAMM</name>
<feature type="domain" description="EamA" evidence="6">
    <location>
        <begin position="6"/>
        <end position="135"/>
    </location>
</feature>
<dbReference type="SUPFAM" id="SSF103481">
    <property type="entry name" value="Multidrug resistance efflux transporter EmrE"/>
    <property type="match status" value="2"/>
</dbReference>
<sequence length="285" mass="31544">MIRSTLWMIGALTSFCLMAIGARELNNEISVFQILFFRSIVGLLVLLPIILLLKKARFSFPTRIKLHLVRNLFHFAGQYGWFLGIGLLPLATVFAIEFTVPFWTIIISYLFLKESITVKKVIAVLLGILGIIVIVQPSLDVAHYASLIVLGAAICYAFSHVATKSLSNTDSPITIIFMMCLIQAPLGLLLLIDGWTTPVGIQWLWLIIIGVTALSAHYCMTKAMQYAEVTFVVTMDLFRLPLISIIGVLLYSESFSVALLIGIMLIVAGNSLNIYSRTVDKDSIA</sequence>
<reference evidence="7 8" key="1">
    <citation type="submission" date="2024-05" db="EMBL/GenBank/DDBJ databases">
        <authorList>
            <person name="Kim H.-Y."/>
            <person name="Kim E."/>
            <person name="Cai Y."/>
            <person name="Yang S.-M."/>
            <person name="Lee W."/>
        </authorList>
    </citation>
    <scope>NUCLEOTIDE SEQUENCE [LARGE SCALE GENOMIC DNA]</scope>
    <source>
        <strain evidence="7 8">FBL11</strain>
    </source>
</reference>
<keyword evidence="4 5" id="KW-0472">Membrane</keyword>
<feature type="domain" description="EamA" evidence="6">
    <location>
        <begin position="146"/>
        <end position="272"/>
    </location>
</feature>
<dbReference type="PANTHER" id="PTHR22911">
    <property type="entry name" value="ACYL-MALONYL CONDENSING ENZYME-RELATED"/>
    <property type="match status" value="1"/>
</dbReference>
<evidence type="ECO:0000256" key="2">
    <source>
        <dbReference type="ARBA" id="ARBA00022692"/>
    </source>
</evidence>
<proteinExistence type="predicted"/>
<feature type="transmembrane region" description="Helical" evidence="5">
    <location>
        <begin position="201"/>
        <end position="219"/>
    </location>
</feature>
<keyword evidence="8" id="KW-1185">Reference proteome</keyword>
<dbReference type="Proteomes" id="UP001461960">
    <property type="component" value="Unassembled WGS sequence"/>
</dbReference>
<accession>A0ABU9X4Q1</accession>
<feature type="transmembrane region" description="Helical" evidence="5">
    <location>
        <begin position="94"/>
        <end position="112"/>
    </location>
</feature>
<evidence type="ECO:0000256" key="1">
    <source>
        <dbReference type="ARBA" id="ARBA00004141"/>
    </source>
</evidence>
<evidence type="ECO:0000256" key="4">
    <source>
        <dbReference type="ARBA" id="ARBA00023136"/>
    </source>
</evidence>
<comment type="subcellular location">
    <subcellularLocation>
        <location evidence="1">Membrane</location>
        <topology evidence="1">Multi-pass membrane protein</topology>
    </subcellularLocation>
</comment>